<accession>A0ABR8QC58</accession>
<dbReference type="RefSeq" id="WP_191781507.1">
    <property type="nucleotide sequence ID" value="NZ_JACSQV010000004.1"/>
</dbReference>
<reference evidence="2 3" key="1">
    <citation type="submission" date="2020-08" db="EMBL/GenBank/DDBJ databases">
        <title>A Genomic Blueprint of the Chicken Gut Microbiome.</title>
        <authorList>
            <person name="Gilroy R."/>
            <person name="Ravi A."/>
            <person name="Getino M."/>
            <person name="Pursley I."/>
            <person name="Horton D.L."/>
            <person name="Alikhan N.-F."/>
            <person name="Baker D."/>
            <person name="Gharbi K."/>
            <person name="Hall N."/>
            <person name="Watson M."/>
            <person name="Adriaenssens E.M."/>
            <person name="Foster-Nyarko E."/>
            <person name="Jarju S."/>
            <person name="Secka A."/>
            <person name="Antonio M."/>
            <person name="Oren A."/>
            <person name="Chaudhuri R."/>
            <person name="La Ragione R.M."/>
            <person name="Hildebrand F."/>
            <person name="Pallen M.J."/>
        </authorList>
    </citation>
    <scope>NUCLEOTIDE SEQUENCE [LARGE SCALE GENOMIC DNA]</scope>
    <source>
        <strain evidence="2 3">Sa3CUA2</strain>
    </source>
</reference>
<dbReference type="Proteomes" id="UP000604241">
    <property type="component" value="Unassembled WGS sequence"/>
</dbReference>
<feature type="compositionally biased region" description="Basic and acidic residues" evidence="1">
    <location>
        <begin position="11"/>
        <end position="25"/>
    </location>
</feature>
<evidence type="ECO:0000256" key="1">
    <source>
        <dbReference type="SAM" id="MobiDB-lite"/>
    </source>
</evidence>
<proteinExistence type="predicted"/>
<name>A0ABR8QC58_9CELL</name>
<gene>
    <name evidence="2" type="ORF">H9657_06235</name>
</gene>
<feature type="compositionally biased region" description="Low complexity" evidence="1">
    <location>
        <begin position="1"/>
        <end position="10"/>
    </location>
</feature>
<dbReference type="EMBL" id="JACSQV010000004">
    <property type="protein sequence ID" value="MBD7917874.1"/>
    <property type="molecule type" value="Genomic_DNA"/>
</dbReference>
<evidence type="ECO:0000313" key="2">
    <source>
        <dbReference type="EMBL" id="MBD7917874.1"/>
    </source>
</evidence>
<feature type="region of interest" description="Disordered" evidence="1">
    <location>
        <begin position="1"/>
        <end position="25"/>
    </location>
</feature>
<evidence type="ECO:0000313" key="3">
    <source>
        <dbReference type="Proteomes" id="UP000604241"/>
    </source>
</evidence>
<comment type="caution">
    <text evidence="2">The sequence shown here is derived from an EMBL/GenBank/DDBJ whole genome shotgun (WGS) entry which is preliminary data.</text>
</comment>
<keyword evidence="3" id="KW-1185">Reference proteome</keyword>
<organism evidence="2 3">
    <name type="scientific">Cellulomonas avistercoris</name>
    <dbReference type="NCBI Taxonomy" id="2762242"/>
    <lineage>
        <taxon>Bacteria</taxon>
        <taxon>Bacillati</taxon>
        <taxon>Actinomycetota</taxon>
        <taxon>Actinomycetes</taxon>
        <taxon>Micrococcales</taxon>
        <taxon>Cellulomonadaceae</taxon>
        <taxon>Cellulomonas</taxon>
    </lineage>
</organism>
<protein>
    <submittedName>
        <fullName evidence="2">Uncharacterized protein</fullName>
    </submittedName>
</protein>
<sequence>MHRTTRGPVRTPREPRRTTPWDRTAELEQLRRDRLLAEAQLRTRVL</sequence>